<dbReference type="AlphaFoldDB" id="A0A3A3G019"/>
<accession>A0A3A3G019</accession>
<evidence type="ECO:0000256" key="13">
    <source>
        <dbReference type="RuleBase" id="RU003357"/>
    </source>
</evidence>
<feature type="domain" description="TonB-dependent receptor plug" evidence="16">
    <location>
        <begin position="67"/>
        <end position="164"/>
    </location>
</feature>
<evidence type="ECO:0000259" key="16">
    <source>
        <dbReference type="Pfam" id="PF07715"/>
    </source>
</evidence>
<dbReference type="InterPro" id="IPR037066">
    <property type="entry name" value="Plug_dom_sf"/>
</dbReference>
<dbReference type="Pfam" id="PF00593">
    <property type="entry name" value="TonB_dep_Rec_b-barrel"/>
    <property type="match status" value="1"/>
</dbReference>
<dbReference type="CDD" id="cd01347">
    <property type="entry name" value="ligand_gated_channel"/>
    <property type="match status" value="1"/>
</dbReference>
<keyword evidence="5 12" id="KW-0812">Transmembrane</keyword>
<evidence type="ECO:0000313" key="17">
    <source>
        <dbReference type="EMBL" id="RJG00249.1"/>
    </source>
</evidence>
<dbReference type="SUPFAM" id="SSF56935">
    <property type="entry name" value="Porins"/>
    <property type="match status" value="1"/>
</dbReference>
<dbReference type="GO" id="GO:0015344">
    <property type="term" value="F:siderophore uptake transmembrane transporter activity"/>
    <property type="evidence" value="ECO:0007669"/>
    <property type="project" value="TreeGrafter"/>
</dbReference>
<dbReference type="Pfam" id="PF07715">
    <property type="entry name" value="Plug"/>
    <property type="match status" value="1"/>
</dbReference>
<dbReference type="GO" id="GO:0038023">
    <property type="term" value="F:signaling receptor activity"/>
    <property type="evidence" value="ECO:0007669"/>
    <property type="project" value="InterPro"/>
</dbReference>
<evidence type="ECO:0000256" key="10">
    <source>
        <dbReference type="ARBA" id="ARBA00023170"/>
    </source>
</evidence>
<evidence type="ECO:0000256" key="2">
    <source>
        <dbReference type="ARBA" id="ARBA00009810"/>
    </source>
</evidence>
<dbReference type="EMBL" id="QYUQ01000002">
    <property type="protein sequence ID" value="RJG00249.1"/>
    <property type="molecule type" value="Genomic_DNA"/>
</dbReference>
<organism evidence="17 18">
    <name type="scientific">Noviherbaspirillum sedimenti</name>
    <dbReference type="NCBI Taxonomy" id="2320865"/>
    <lineage>
        <taxon>Bacteria</taxon>
        <taxon>Pseudomonadati</taxon>
        <taxon>Pseudomonadota</taxon>
        <taxon>Betaproteobacteria</taxon>
        <taxon>Burkholderiales</taxon>
        <taxon>Oxalobacteraceae</taxon>
        <taxon>Noviherbaspirillum</taxon>
    </lineage>
</organism>
<keyword evidence="6 14" id="KW-0732">Signal</keyword>
<keyword evidence="11 12" id="KW-0998">Cell outer membrane</keyword>
<keyword evidence="4 12" id="KW-1134">Transmembrane beta strand</keyword>
<dbReference type="Proteomes" id="UP000266327">
    <property type="component" value="Unassembled WGS sequence"/>
</dbReference>
<evidence type="ECO:0000256" key="11">
    <source>
        <dbReference type="ARBA" id="ARBA00023237"/>
    </source>
</evidence>
<evidence type="ECO:0000256" key="3">
    <source>
        <dbReference type="ARBA" id="ARBA00022448"/>
    </source>
</evidence>
<dbReference type="Gene3D" id="2.170.130.10">
    <property type="entry name" value="TonB-dependent receptor, plug domain"/>
    <property type="match status" value="1"/>
</dbReference>
<dbReference type="GO" id="GO:0009279">
    <property type="term" value="C:cell outer membrane"/>
    <property type="evidence" value="ECO:0007669"/>
    <property type="project" value="UniProtKB-SubCell"/>
</dbReference>
<dbReference type="InterPro" id="IPR036942">
    <property type="entry name" value="Beta-barrel_TonB_sf"/>
</dbReference>
<dbReference type="InterPro" id="IPR010105">
    <property type="entry name" value="TonB_sidphr_rcpt"/>
</dbReference>
<dbReference type="NCBIfam" id="TIGR01783">
    <property type="entry name" value="TonB-siderophor"/>
    <property type="match status" value="1"/>
</dbReference>
<dbReference type="PROSITE" id="PS52016">
    <property type="entry name" value="TONB_DEPENDENT_REC_3"/>
    <property type="match status" value="1"/>
</dbReference>
<evidence type="ECO:0000256" key="12">
    <source>
        <dbReference type="PROSITE-ProRule" id="PRU01360"/>
    </source>
</evidence>
<keyword evidence="7" id="KW-0406">Ion transport</keyword>
<protein>
    <submittedName>
        <fullName evidence="17">TonB-dependent siderophore receptor</fullName>
    </submittedName>
</protein>
<dbReference type="PANTHER" id="PTHR32552">
    <property type="entry name" value="FERRICHROME IRON RECEPTOR-RELATED"/>
    <property type="match status" value="1"/>
</dbReference>
<keyword evidence="3 12" id="KW-0813">Transport</keyword>
<keyword evidence="9 12" id="KW-0472">Membrane</keyword>
<evidence type="ECO:0000256" key="6">
    <source>
        <dbReference type="ARBA" id="ARBA00022729"/>
    </source>
</evidence>
<sequence>MNRRFTPVAAAMMAAFATPVLFQQPAFAQAAQQTNSLPEVVVRDNAAGEDYAPARSSIGGATPALIRDIPQSVTVINRAVLEAQAASTMTEALRNVPGITISAGEGGNIGDNINLRGFSARTDIFMDGFRDLGQYTRDTFNVEAVEVLKGPSSMLFGRGSTGGVINQVSKKPGLKPVSEVTVGVGTDDYYRTTVDLNRALSDTSAFRVNAFGQSLHSTRDVVENKDWGIAPSLRFGIGTPTEVTLSGLFQRNDDTPDFGFPLVTTNGAGTVRKPVNAPANRFYGYTDDRFEQEVNVLNATIRHKISPTLTLRNQTQVADYTTEASPSPLGAVTRIGGGTPSLNDPLNLLVAPRQDRDRTVRQKSFSNQTDLVARIQAGSMLHTVTTGIEFGRDEYRENRYVWNTANANRNINLGNPVNGTRQGARALSRTVNTTADTLAVYVNDQIDLNKQWKLVGGARWERFKASSTLQKFALPAGFPADTTAAAVPNSDSMFNVRAGVIYQPTDAQSYYLSYGTSSNPSAEAVTQSATTAGLDPEKNRSIEAGAKLDFLNGNLSVNTAVFRVEKTNARTTDPLTALVSLNGNVRVQGIELGVVGRITPAWQVMAGYTFLDGKIVESLDTGTGADAGIRSQGKTLQNTPRHSASIWSTYSFAGNWEAGGGLVYSSDRFVNNFETAMIDGYTRVDATLAYRQKKYDVRLSLQNLTDKKYFESASGGRATPVKGRTAIVTLAYRF</sequence>
<dbReference type="InterPro" id="IPR039426">
    <property type="entry name" value="TonB-dep_rcpt-like"/>
</dbReference>
<evidence type="ECO:0000259" key="15">
    <source>
        <dbReference type="Pfam" id="PF00593"/>
    </source>
</evidence>
<feature type="domain" description="TonB-dependent receptor-like beta-barrel" evidence="15">
    <location>
        <begin position="237"/>
        <end position="704"/>
    </location>
</feature>
<evidence type="ECO:0000256" key="14">
    <source>
        <dbReference type="SAM" id="SignalP"/>
    </source>
</evidence>
<keyword evidence="10 17" id="KW-0675">Receptor</keyword>
<dbReference type="OrthoDB" id="9790771at2"/>
<keyword evidence="8 13" id="KW-0798">TonB box</keyword>
<reference evidence="18" key="1">
    <citation type="submission" date="2018-09" db="EMBL/GenBank/DDBJ databases">
        <authorList>
            <person name="Zhu H."/>
        </authorList>
    </citation>
    <scope>NUCLEOTIDE SEQUENCE [LARGE SCALE GENOMIC DNA]</scope>
    <source>
        <strain evidence="18">K1S02-23</strain>
    </source>
</reference>
<evidence type="ECO:0000256" key="5">
    <source>
        <dbReference type="ARBA" id="ARBA00022692"/>
    </source>
</evidence>
<name>A0A3A3G019_9BURK</name>
<comment type="subcellular location">
    <subcellularLocation>
        <location evidence="1 12">Cell outer membrane</location>
        <topology evidence="1 12">Multi-pass membrane protein</topology>
    </subcellularLocation>
</comment>
<evidence type="ECO:0000256" key="1">
    <source>
        <dbReference type="ARBA" id="ARBA00004571"/>
    </source>
</evidence>
<feature type="signal peptide" evidence="14">
    <location>
        <begin position="1"/>
        <end position="28"/>
    </location>
</feature>
<dbReference type="PANTHER" id="PTHR32552:SF83">
    <property type="entry name" value="BLR3904 PROTEIN"/>
    <property type="match status" value="1"/>
</dbReference>
<dbReference type="RefSeq" id="WP_119783703.1">
    <property type="nucleotide sequence ID" value="NZ_QYUQ01000002.1"/>
</dbReference>
<dbReference type="InterPro" id="IPR012910">
    <property type="entry name" value="Plug_dom"/>
</dbReference>
<dbReference type="Gene3D" id="2.40.170.20">
    <property type="entry name" value="TonB-dependent receptor, beta-barrel domain"/>
    <property type="match status" value="1"/>
</dbReference>
<gene>
    <name evidence="17" type="ORF">D3878_00565</name>
</gene>
<dbReference type="FunFam" id="2.170.130.10:FF:000001">
    <property type="entry name" value="Catecholate siderophore TonB-dependent receptor"/>
    <property type="match status" value="1"/>
</dbReference>
<proteinExistence type="inferred from homology"/>
<feature type="chain" id="PRO_5017481613" evidence="14">
    <location>
        <begin position="29"/>
        <end position="734"/>
    </location>
</feature>
<evidence type="ECO:0000256" key="4">
    <source>
        <dbReference type="ARBA" id="ARBA00022452"/>
    </source>
</evidence>
<comment type="similarity">
    <text evidence="2 12 13">Belongs to the TonB-dependent receptor family.</text>
</comment>
<dbReference type="InterPro" id="IPR000531">
    <property type="entry name" value="Beta-barrel_TonB"/>
</dbReference>
<dbReference type="GO" id="GO:0015891">
    <property type="term" value="P:siderophore transport"/>
    <property type="evidence" value="ECO:0007669"/>
    <property type="project" value="InterPro"/>
</dbReference>
<evidence type="ECO:0000313" key="18">
    <source>
        <dbReference type="Proteomes" id="UP000266327"/>
    </source>
</evidence>
<keyword evidence="18" id="KW-1185">Reference proteome</keyword>
<evidence type="ECO:0000256" key="9">
    <source>
        <dbReference type="ARBA" id="ARBA00023136"/>
    </source>
</evidence>
<evidence type="ECO:0000256" key="7">
    <source>
        <dbReference type="ARBA" id="ARBA00023065"/>
    </source>
</evidence>
<comment type="caution">
    <text evidence="17">The sequence shown here is derived from an EMBL/GenBank/DDBJ whole genome shotgun (WGS) entry which is preliminary data.</text>
</comment>
<evidence type="ECO:0000256" key="8">
    <source>
        <dbReference type="ARBA" id="ARBA00023077"/>
    </source>
</evidence>